<dbReference type="Proteomes" id="UP001066276">
    <property type="component" value="Chromosome 8"/>
</dbReference>
<dbReference type="EMBL" id="JANPWB010000012">
    <property type="protein sequence ID" value="KAJ1114165.1"/>
    <property type="molecule type" value="Genomic_DNA"/>
</dbReference>
<feature type="region of interest" description="Disordered" evidence="1">
    <location>
        <begin position="1"/>
        <end position="43"/>
    </location>
</feature>
<protein>
    <submittedName>
        <fullName evidence="2">Uncharacterized protein</fullName>
    </submittedName>
</protein>
<gene>
    <name evidence="2" type="ORF">NDU88_002404</name>
</gene>
<dbReference type="AlphaFoldDB" id="A0AAV7NDM5"/>
<keyword evidence="3" id="KW-1185">Reference proteome</keyword>
<name>A0AAV7NDM5_PLEWA</name>
<comment type="caution">
    <text evidence="2">The sequence shown here is derived from an EMBL/GenBank/DDBJ whole genome shotgun (WGS) entry which is preliminary data.</text>
</comment>
<accession>A0AAV7NDM5</accession>
<feature type="compositionally biased region" description="Basic and acidic residues" evidence="1">
    <location>
        <begin position="1"/>
        <end position="16"/>
    </location>
</feature>
<organism evidence="2 3">
    <name type="scientific">Pleurodeles waltl</name>
    <name type="common">Iberian ribbed newt</name>
    <dbReference type="NCBI Taxonomy" id="8319"/>
    <lineage>
        <taxon>Eukaryota</taxon>
        <taxon>Metazoa</taxon>
        <taxon>Chordata</taxon>
        <taxon>Craniata</taxon>
        <taxon>Vertebrata</taxon>
        <taxon>Euteleostomi</taxon>
        <taxon>Amphibia</taxon>
        <taxon>Batrachia</taxon>
        <taxon>Caudata</taxon>
        <taxon>Salamandroidea</taxon>
        <taxon>Salamandridae</taxon>
        <taxon>Pleurodelinae</taxon>
        <taxon>Pleurodeles</taxon>
    </lineage>
</organism>
<sequence>MATTKNKCDPAVREMLTRSMPAAAKDTASVPLPLSRPKPGDLSDKDQAPLTWAFLASVFNSLKTDLQDLTRDLSQVLQQDLFSVVERVSKLEDNETLGGISIQIITMADIQQTQEAPPTRARETHPGISGSAGEAGFRNWLSPHVTSIMVPNSTTAPTLSSATL</sequence>
<evidence type="ECO:0000256" key="1">
    <source>
        <dbReference type="SAM" id="MobiDB-lite"/>
    </source>
</evidence>
<evidence type="ECO:0000313" key="3">
    <source>
        <dbReference type="Proteomes" id="UP001066276"/>
    </source>
</evidence>
<reference evidence="2" key="1">
    <citation type="journal article" date="2022" name="bioRxiv">
        <title>Sequencing and chromosome-scale assembly of the giantPleurodeles waltlgenome.</title>
        <authorList>
            <person name="Brown T."/>
            <person name="Elewa A."/>
            <person name="Iarovenko S."/>
            <person name="Subramanian E."/>
            <person name="Araus A.J."/>
            <person name="Petzold A."/>
            <person name="Susuki M."/>
            <person name="Suzuki K.-i.T."/>
            <person name="Hayashi T."/>
            <person name="Toyoda A."/>
            <person name="Oliveira C."/>
            <person name="Osipova E."/>
            <person name="Leigh N.D."/>
            <person name="Simon A."/>
            <person name="Yun M.H."/>
        </authorList>
    </citation>
    <scope>NUCLEOTIDE SEQUENCE</scope>
    <source>
        <strain evidence="2">20211129_DDA</strain>
        <tissue evidence="2">Liver</tissue>
    </source>
</reference>
<evidence type="ECO:0000313" key="2">
    <source>
        <dbReference type="EMBL" id="KAJ1114165.1"/>
    </source>
</evidence>
<proteinExistence type="predicted"/>